<dbReference type="EMBL" id="JAWQEG010000033">
    <property type="protein sequence ID" value="KAK3895648.1"/>
    <property type="molecule type" value="Genomic_DNA"/>
</dbReference>
<dbReference type="Proteomes" id="UP001286313">
    <property type="component" value="Unassembled WGS sequence"/>
</dbReference>
<proteinExistence type="predicted"/>
<protein>
    <submittedName>
        <fullName evidence="1">Uncharacterized protein</fullName>
    </submittedName>
</protein>
<name>A0AAE1GLQ6_PETCI</name>
<evidence type="ECO:0000313" key="2">
    <source>
        <dbReference type="Proteomes" id="UP001286313"/>
    </source>
</evidence>
<sequence>MAATLPGPSAREALKAFHGLSTSCSPSGSSSNGGWTKAEAMKCTNTPQVVNGVYTAASSLTLVEMTALLNPFSSGVHSLSATSPPSSSGGLLQADLIASLVLFSEL</sequence>
<organism evidence="1 2">
    <name type="scientific">Petrolisthes cinctipes</name>
    <name type="common">Flat porcelain crab</name>
    <dbReference type="NCBI Taxonomy" id="88211"/>
    <lineage>
        <taxon>Eukaryota</taxon>
        <taxon>Metazoa</taxon>
        <taxon>Ecdysozoa</taxon>
        <taxon>Arthropoda</taxon>
        <taxon>Crustacea</taxon>
        <taxon>Multicrustacea</taxon>
        <taxon>Malacostraca</taxon>
        <taxon>Eumalacostraca</taxon>
        <taxon>Eucarida</taxon>
        <taxon>Decapoda</taxon>
        <taxon>Pleocyemata</taxon>
        <taxon>Anomura</taxon>
        <taxon>Galatheoidea</taxon>
        <taxon>Porcellanidae</taxon>
        <taxon>Petrolisthes</taxon>
    </lineage>
</organism>
<keyword evidence="2" id="KW-1185">Reference proteome</keyword>
<comment type="caution">
    <text evidence="1">The sequence shown here is derived from an EMBL/GenBank/DDBJ whole genome shotgun (WGS) entry which is preliminary data.</text>
</comment>
<accession>A0AAE1GLQ6</accession>
<gene>
    <name evidence="1" type="ORF">Pcinc_000571</name>
</gene>
<evidence type="ECO:0000313" key="1">
    <source>
        <dbReference type="EMBL" id="KAK3895648.1"/>
    </source>
</evidence>
<dbReference type="AlphaFoldDB" id="A0AAE1GLQ6"/>
<reference evidence="1" key="1">
    <citation type="submission" date="2023-10" db="EMBL/GenBank/DDBJ databases">
        <title>Genome assemblies of two species of porcelain crab, Petrolisthes cinctipes and Petrolisthes manimaculis (Anomura: Porcellanidae).</title>
        <authorList>
            <person name="Angst P."/>
        </authorList>
    </citation>
    <scope>NUCLEOTIDE SEQUENCE</scope>
    <source>
        <strain evidence="1">PB745_01</strain>
        <tissue evidence="1">Gill</tissue>
    </source>
</reference>